<dbReference type="Proteomes" id="UP001159937">
    <property type="component" value="Unassembled WGS sequence"/>
</dbReference>
<comment type="caution">
    <text evidence="1">The sequence shown here is derived from an EMBL/GenBank/DDBJ whole genome shotgun (WGS) entry which is preliminary data.</text>
</comment>
<evidence type="ECO:0000313" key="2">
    <source>
        <dbReference type="Proteomes" id="UP001159937"/>
    </source>
</evidence>
<name>A0AAJ1NUX7_9ENTR</name>
<accession>A0AAJ1NUX7</accession>
<evidence type="ECO:0000313" key="1">
    <source>
        <dbReference type="EMBL" id="MDH0967708.1"/>
    </source>
</evidence>
<dbReference type="EMBL" id="JAOCBF010000197">
    <property type="protein sequence ID" value="MDH0967708.1"/>
    <property type="molecule type" value="Genomic_DNA"/>
</dbReference>
<organism evidence="1 2">
    <name type="scientific">Klebsiella michiganensis</name>
    <dbReference type="NCBI Taxonomy" id="1134687"/>
    <lineage>
        <taxon>Bacteria</taxon>
        <taxon>Pseudomonadati</taxon>
        <taxon>Pseudomonadota</taxon>
        <taxon>Gammaproteobacteria</taxon>
        <taxon>Enterobacterales</taxon>
        <taxon>Enterobacteriaceae</taxon>
        <taxon>Klebsiella/Raoultella group</taxon>
        <taxon>Klebsiella</taxon>
    </lineage>
</organism>
<dbReference type="RefSeq" id="WP_279945392.1">
    <property type="nucleotide sequence ID" value="NZ_JAOCBF010000197.1"/>
</dbReference>
<dbReference type="InterPro" id="IPR010444">
    <property type="entry name" value="Phage_lambda_Kil"/>
</dbReference>
<dbReference type="Pfam" id="PF06301">
    <property type="entry name" value="Lambda_Kil"/>
    <property type="match status" value="1"/>
</dbReference>
<feature type="non-terminal residue" evidence="1">
    <location>
        <position position="1"/>
    </location>
</feature>
<protein>
    <submittedName>
        <fullName evidence="1">Uncharacterized protein</fullName>
    </submittedName>
</protein>
<proteinExistence type="predicted"/>
<gene>
    <name evidence="1" type="ORF">N5C89_33345</name>
</gene>
<sequence length="139" mass="15199">KRSVLGWSMSRNGIRSLVIVLAICLVAWSATIIKILHVTGCLMANSLQSNPMVKAAQSKLAIAQFIGNSGMWSDAMASIKDIHEAAKHEEDHMFCGRTDALSGLQLRDVILNYDLYGDLISVDADLLTGQYKVNTEVSF</sequence>
<reference evidence="1" key="1">
    <citation type="submission" date="2022-09" db="EMBL/GenBank/DDBJ databases">
        <title>Intensive care unit water sources are persistently colonized with multi-drug resistant bacteria and are the site of extensive horizontal gene transfer of antibiotic resistance genes.</title>
        <authorList>
            <person name="Diorio-Toth L."/>
        </authorList>
    </citation>
    <scope>NUCLEOTIDE SEQUENCE</scope>
    <source>
        <strain evidence="1">GD03918</strain>
    </source>
</reference>
<dbReference type="AlphaFoldDB" id="A0AAJ1NUX7"/>